<sequence>MPTKKTSKEKRGGAARGKKAKAAKDTVTYDAPTPFASATLDVTSHPYILSLIIDHTPLPTLSILAQCSKYTCQAVIPKLYRKLRLTTKQFDKLIEVGNAPSKRGSMSGLLGRSFSPYLRVGLEHVHHLHIVDFSPQWVMPKIPRGAMANVITVVLGYEPHYVWRRRFTYSLPVEALSRISKHIRDVTIITRNTYGLYPVLTRHMDVYKFVKDGVRSVTFVCQPVGYETPEGWRRTEYLGPKWNYAFPKSANNPSQYAVRLIGGNYPGLDTPLAPQTVNSELALSLHADAAAEGTTMLSFTAWLDVEDNEAIFGSKEVARFRKIDAGALFPYYRISGVRWVFRGDVHIEERQKQQAGRARSSQRASNSLCVYVYPCSWVSLSFAPSTASHSSNPNIMPPKKGSKKAQGEVAGGKKSQAAEQTVAIDDSIPTAVPVLNITSHPYILSLIIEQSPLSTLTALARCSKYTFQAVIPRLYRNLWLSTTQFEQLIEIGNAPSKRGSMSGLLGRSFSPYLREGLQHVHALHITDYYVEWVIPKIPRGGLSNVASVYISLRPSWCAPHDVRLPSDMLTRISRSIRTVTFILSANYCCNFHPTINPSCQSKLVTNEGLRAVTIVFRPNHHLSGPPRRWTHNVPLSSDVWPLYTLRLVGAAHSGYVLYPPPAQAGQETTSDDQAVGPIGNTTSDFATWMDEQEPGAVFSEKEEAELRRIDRIYDSETSVC</sequence>
<feature type="compositionally biased region" description="Polar residues" evidence="1">
    <location>
        <begin position="385"/>
        <end position="394"/>
    </location>
</feature>
<evidence type="ECO:0000313" key="2">
    <source>
        <dbReference type="EMBL" id="KAI9635760.1"/>
    </source>
</evidence>
<keyword evidence="3" id="KW-1185">Reference proteome</keyword>
<organism evidence="2 3">
    <name type="scientific">Dioszegia hungarica</name>
    <dbReference type="NCBI Taxonomy" id="4972"/>
    <lineage>
        <taxon>Eukaryota</taxon>
        <taxon>Fungi</taxon>
        <taxon>Dikarya</taxon>
        <taxon>Basidiomycota</taxon>
        <taxon>Agaricomycotina</taxon>
        <taxon>Tremellomycetes</taxon>
        <taxon>Tremellales</taxon>
        <taxon>Bulleribasidiaceae</taxon>
        <taxon>Dioszegia</taxon>
    </lineage>
</organism>
<proteinExistence type="predicted"/>
<evidence type="ECO:0000256" key="1">
    <source>
        <dbReference type="SAM" id="MobiDB-lite"/>
    </source>
</evidence>
<feature type="region of interest" description="Disordered" evidence="1">
    <location>
        <begin position="385"/>
        <end position="418"/>
    </location>
</feature>
<evidence type="ECO:0008006" key="4">
    <source>
        <dbReference type="Google" id="ProtNLM"/>
    </source>
</evidence>
<dbReference type="GeneID" id="77727859"/>
<dbReference type="AlphaFoldDB" id="A0AA38LUI8"/>
<reference evidence="2" key="1">
    <citation type="journal article" date="2022" name="G3 (Bethesda)">
        <title>High quality genome of the basidiomycete yeast Dioszegia hungarica PDD-24b-2 isolated from cloud water.</title>
        <authorList>
            <person name="Jarrige D."/>
            <person name="Haridas S."/>
            <person name="Bleykasten-Grosshans C."/>
            <person name="Joly M."/>
            <person name="Nadalig T."/>
            <person name="Sancelme M."/>
            <person name="Vuilleumier S."/>
            <person name="Grigoriev I.V."/>
            <person name="Amato P."/>
            <person name="Bringel F."/>
        </authorList>
    </citation>
    <scope>NUCLEOTIDE SEQUENCE</scope>
    <source>
        <strain evidence="2">PDD-24b-2</strain>
    </source>
</reference>
<gene>
    <name evidence="2" type="ORF">MKK02DRAFT_33111</name>
</gene>
<dbReference type="RefSeq" id="XP_052945537.1">
    <property type="nucleotide sequence ID" value="XM_053088654.1"/>
</dbReference>
<dbReference type="Proteomes" id="UP001164286">
    <property type="component" value="Unassembled WGS sequence"/>
</dbReference>
<accession>A0AA38LUI8</accession>
<name>A0AA38LUI8_9TREE</name>
<evidence type="ECO:0000313" key="3">
    <source>
        <dbReference type="Proteomes" id="UP001164286"/>
    </source>
</evidence>
<feature type="region of interest" description="Disordered" evidence="1">
    <location>
        <begin position="1"/>
        <end position="23"/>
    </location>
</feature>
<comment type="caution">
    <text evidence="2">The sequence shown here is derived from an EMBL/GenBank/DDBJ whole genome shotgun (WGS) entry which is preliminary data.</text>
</comment>
<dbReference type="EMBL" id="JAKWFO010000005">
    <property type="protein sequence ID" value="KAI9635760.1"/>
    <property type="molecule type" value="Genomic_DNA"/>
</dbReference>
<protein>
    <recommendedName>
        <fullName evidence="4">F-box domain-containing protein</fullName>
    </recommendedName>
</protein>